<dbReference type="InterPro" id="IPR004472">
    <property type="entry name" value="DTB_synth_BioD"/>
</dbReference>
<name>A0A4R6Z7I3_9GAMM</name>
<evidence type="ECO:0000256" key="3">
    <source>
        <dbReference type="ARBA" id="ARBA00022723"/>
    </source>
</evidence>
<dbReference type="PANTHER" id="PTHR43210">
    <property type="entry name" value="DETHIOBIOTIN SYNTHETASE"/>
    <property type="match status" value="1"/>
</dbReference>
<feature type="binding site" evidence="8">
    <location>
        <position position="17"/>
    </location>
    <ligand>
        <name>Mg(2+)</name>
        <dbReference type="ChEBI" id="CHEBI:18420"/>
    </ligand>
</feature>
<feature type="binding site" evidence="8">
    <location>
        <position position="42"/>
    </location>
    <ligand>
        <name>substrate</name>
    </ligand>
</feature>
<dbReference type="Gene3D" id="3.40.50.300">
    <property type="entry name" value="P-loop containing nucleotide triphosphate hydrolases"/>
    <property type="match status" value="1"/>
</dbReference>
<keyword evidence="6 8" id="KW-0067">ATP-binding</keyword>
<feature type="binding site" evidence="8">
    <location>
        <position position="55"/>
    </location>
    <ligand>
        <name>ATP</name>
        <dbReference type="ChEBI" id="CHEBI:30616"/>
    </ligand>
</feature>
<feature type="binding site" evidence="8">
    <location>
        <position position="55"/>
    </location>
    <ligand>
        <name>Mg(2+)</name>
        <dbReference type="ChEBI" id="CHEBI:18420"/>
    </ligand>
</feature>
<dbReference type="AlphaFoldDB" id="A0A4R6Z7I3"/>
<dbReference type="PIRSF" id="PIRSF006755">
    <property type="entry name" value="DTB_synth"/>
    <property type="match status" value="1"/>
</dbReference>
<dbReference type="HAMAP" id="MF_00336">
    <property type="entry name" value="BioD"/>
    <property type="match status" value="1"/>
</dbReference>
<dbReference type="Pfam" id="PF13500">
    <property type="entry name" value="AAA_26"/>
    <property type="match status" value="1"/>
</dbReference>
<dbReference type="InterPro" id="IPR027417">
    <property type="entry name" value="P-loop_NTPase"/>
</dbReference>
<dbReference type="GO" id="GO:0005829">
    <property type="term" value="C:cytosol"/>
    <property type="evidence" value="ECO:0007669"/>
    <property type="project" value="TreeGrafter"/>
</dbReference>
<dbReference type="CDD" id="cd03109">
    <property type="entry name" value="DTBS"/>
    <property type="match status" value="1"/>
</dbReference>
<dbReference type="GO" id="GO:0042803">
    <property type="term" value="F:protein homodimerization activity"/>
    <property type="evidence" value="ECO:0007669"/>
    <property type="project" value="UniProtKB-ARBA"/>
</dbReference>
<dbReference type="EC" id="6.3.3.3" evidence="8"/>
<feature type="active site" evidence="8">
    <location>
        <position position="38"/>
    </location>
</feature>
<comment type="caution">
    <text evidence="8">Lacks conserved residue(s) required for the propagation of feature annotation.</text>
</comment>
<keyword evidence="1 8" id="KW-0963">Cytoplasm</keyword>
<feature type="binding site" evidence="8">
    <location>
        <begin position="116"/>
        <end position="119"/>
    </location>
    <ligand>
        <name>ATP</name>
        <dbReference type="ChEBI" id="CHEBI:30616"/>
    </ligand>
</feature>
<feature type="binding site" evidence="8">
    <location>
        <position position="116"/>
    </location>
    <ligand>
        <name>Mg(2+)</name>
        <dbReference type="ChEBI" id="CHEBI:18420"/>
    </ligand>
</feature>
<comment type="caution">
    <text evidence="9">The sequence shown here is derived from an EMBL/GenBank/DDBJ whole genome shotgun (WGS) entry which is preliminary data.</text>
</comment>
<comment type="catalytic activity">
    <reaction evidence="8">
        <text>(7R,8S)-7,8-diammoniononanoate + CO2 + ATP = (4R,5S)-dethiobiotin + ADP + phosphate + 3 H(+)</text>
        <dbReference type="Rhea" id="RHEA:15805"/>
        <dbReference type="ChEBI" id="CHEBI:15378"/>
        <dbReference type="ChEBI" id="CHEBI:16526"/>
        <dbReference type="ChEBI" id="CHEBI:30616"/>
        <dbReference type="ChEBI" id="CHEBI:43474"/>
        <dbReference type="ChEBI" id="CHEBI:149469"/>
        <dbReference type="ChEBI" id="CHEBI:149473"/>
        <dbReference type="ChEBI" id="CHEBI:456216"/>
        <dbReference type="EC" id="6.3.3.3"/>
    </reaction>
</comment>
<evidence type="ECO:0000313" key="10">
    <source>
        <dbReference type="Proteomes" id="UP000295293"/>
    </source>
</evidence>
<dbReference type="GO" id="GO:0004141">
    <property type="term" value="F:dethiobiotin synthase activity"/>
    <property type="evidence" value="ECO:0007669"/>
    <property type="project" value="UniProtKB-UniRule"/>
</dbReference>
<dbReference type="GO" id="GO:0000287">
    <property type="term" value="F:magnesium ion binding"/>
    <property type="evidence" value="ECO:0007669"/>
    <property type="project" value="UniProtKB-UniRule"/>
</dbReference>
<gene>
    <name evidence="8" type="primary">bioD</name>
    <name evidence="9" type="ORF">DFR29_102382</name>
</gene>
<keyword evidence="2 8" id="KW-0436">Ligase</keyword>
<dbReference type="SUPFAM" id="SSF52540">
    <property type="entry name" value="P-loop containing nucleoside triphosphate hydrolases"/>
    <property type="match status" value="1"/>
</dbReference>
<evidence type="ECO:0000256" key="6">
    <source>
        <dbReference type="ARBA" id="ARBA00022840"/>
    </source>
</evidence>
<dbReference type="RefSeq" id="WP_133817434.1">
    <property type="nucleotide sequence ID" value="NZ_SNZH01000002.1"/>
</dbReference>
<dbReference type="PANTHER" id="PTHR43210:SF5">
    <property type="entry name" value="DETHIOBIOTIN SYNTHETASE"/>
    <property type="match status" value="1"/>
</dbReference>
<dbReference type="GO" id="GO:0005524">
    <property type="term" value="F:ATP binding"/>
    <property type="evidence" value="ECO:0007669"/>
    <property type="project" value="UniProtKB-UniRule"/>
</dbReference>
<evidence type="ECO:0000313" key="9">
    <source>
        <dbReference type="EMBL" id="TDR47722.1"/>
    </source>
</evidence>
<keyword evidence="10" id="KW-1185">Reference proteome</keyword>
<dbReference type="GO" id="GO:0009102">
    <property type="term" value="P:biotin biosynthetic process"/>
    <property type="evidence" value="ECO:0007669"/>
    <property type="project" value="UniProtKB-UniRule"/>
</dbReference>
<keyword evidence="7 8" id="KW-0460">Magnesium</keyword>
<evidence type="ECO:0000256" key="1">
    <source>
        <dbReference type="ARBA" id="ARBA00022490"/>
    </source>
</evidence>
<dbReference type="UniPathway" id="UPA00078">
    <property type="reaction ID" value="UER00161"/>
</dbReference>
<comment type="subcellular location">
    <subcellularLocation>
        <location evidence="8">Cytoplasm</location>
    </subcellularLocation>
</comment>
<comment type="pathway">
    <text evidence="8">Cofactor biosynthesis; biotin biosynthesis; biotin from 7,8-diaminononanoate: step 1/2.</text>
</comment>
<dbReference type="FunFam" id="3.40.50.300:FF:000292">
    <property type="entry name" value="ATP-dependent dethiobiotin synthetase BioD"/>
    <property type="match status" value="1"/>
</dbReference>
<comment type="cofactor">
    <cofactor evidence="8">
        <name>Mg(2+)</name>
        <dbReference type="ChEBI" id="CHEBI:18420"/>
    </cofactor>
</comment>
<evidence type="ECO:0000256" key="8">
    <source>
        <dbReference type="HAMAP-Rule" id="MF_00336"/>
    </source>
</evidence>
<evidence type="ECO:0000256" key="2">
    <source>
        <dbReference type="ARBA" id="ARBA00022598"/>
    </source>
</evidence>
<protein>
    <recommendedName>
        <fullName evidence="8">ATP-dependent dethiobiotin synthetase BioD</fullName>
        <ecNumber evidence="8">6.3.3.3</ecNumber>
    </recommendedName>
    <alternativeName>
        <fullName evidence="8">DTB synthetase</fullName>
        <shortName evidence="8">DTBS</shortName>
    </alternativeName>
    <alternativeName>
        <fullName evidence="8">Dethiobiotin synthase</fullName>
    </alternativeName>
</protein>
<sequence length="230" mass="23375">MSVSVFISGTDTEVGKTWASVALLRALNHTGLRAVGMKPVASGCEEIDGALRNSDALALIGASHAAPDYAVCNPYALRDAVAPHLAAAHSGVRIDIGRIRACHAALCTNADVVVVEGAGGWAVPLGPQLMQAAIAQTLELPVILVVGLRLGCINHALLSARAIAADGCHLLGWIGNAIDAQQPLQQENIDTLHALMPAPCLGLLTHGGAAQPPHAALAPAVAALQALAGH</sequence>
<dbReference type="Proteomes" id="UP000295293">
    <property type="component" value="Unassembled WGS sequence"/>
</dbReference>
<keyword evidence="4 8" id="KW-0547">Nucleotide-binding</keyword>
<evidence type="ECO:0000256" key="7">
    <source>
        <dbReference type="ARBA" id="ARBA00022842"/>
    </source>
</evidence>
<dbReference type="EMBL" id="SNZH01000002">
    <property type="protein sequence ID" value="TDR47722.1"/>
    <property type="molecule type" value="Genomic_DNA"/>
</dbReference>
<comment type="similarity">
    <text evidence="8">Belongs to the dethiobiotin synthetase family.</text>
</comment>
<evidence type="ECO:0000256" key="5">
    <source>
        <dbReference type="ARBA" id="ARBA00022756"/>
    </source>
</evidence>
<comment type="subunit">
    <text evidence="8">Homodimer.</text>
</comment>
<accession>A0A4R6Z7I3</accession>
<dbReference type="OrthoDB" id="9802097at2"/>
<comment type="function">
    <text evidence="8">Catalyzes a mechanistically unusual reaction, the ATP-dependent insertion of CO2 between the N7 and N8 nitrogen atoms of 7,8-diaminopelargonic acid (DAPA, also called 7,8-diammoniononanoate) to form a ureido ring.</text>
</comment>
<keyword evidence="3 8" id="KW-0479">Metal-binding</keyword>
<evidence type="ECO:0000256" key="4">
    <source>
        <dbReference type="ARBA" id="ARBA00022741"/>
    </source>
</evidence>
<organism evidence="9 10">
    <name type="scientific">Tahibacter aquaticus</name>
    <dbReference type="NCBI Taxonomy" id="520092"/>
    <lineage>
        <taxon>Bacteria</taxon>
        <taxon>Pseudomonadati</taxon>
        <taxon>Pseudomonadota</taxon>
        <taxon>Gammaproteobacteria</taxon>
        <taxon>Lysobacterales</taxon>
        <taxon>Rhodanobacteraceae</taxon>
        <taxon>Tahibacter</taxon>
    </lineage>
</organism>
<dbReference type="NCBIfam" id="TIGR00347">
    <property type="entry name" value="bioD"/>
    <property type="match status" value="1"/>
</dbReference>
<keyword evidence="5 8" id="KW-0093">Biotin biosynthesis</keyword>
<proteinExistence type="inferred from homology"/>
<reference evidence="9 10" key="1">
    <citation type="submission" date="2019-03" db="EMBL/GenBank/DDBJ databases">
        <title>Genomic Encyclopedia of Type Strains, Phase IV (KMG-IV): sequencing the most valuable type-strain genomes for metagenomic binning, comparative biology and taxonomic classification.</title>
        <authorList>
            <person name="Goeker M."/>
        </authorList>
    </citation>
    <scope>NUCLEOTIDE SEQUENCE [LARGE SCALE GENOMIC DNA]</scope>
    <source>
        <strain evidence="9 10">DSM 21667</strain>
    </source>
</reference>